<feature type="domain" description="HTH tetR-type" evidence="5">
    <location>
        <begin position="6"/>
        <end position="66"/>
    </location>
</feature>
<dbReference type="PROSITE" id="PS50977">
    <property type="entry name" value="HTH_TETR_2"/>
    <property type="match status" value="1"/>
</dbReference>
<dbReference type="PANTHER" id="PTHR47506:SF1">
    <property type="entry name" value="HTH-TYPE TRANSCRIPTIONAL REGULATOR YJDC"/>
    <property type="match status" value="1"/>
</dbReference>
<dbReference type="Proteomes" id="UP000026249">
    <property type="component" value="Unassembled WGS sequence"/>
</dbReference>
<dbReference type="Gene3D" id="1.10.10.60">
    <property type="entry name" value="Homeodomain-like"/>
    <property type="match status" value="1"/>
</dbReference>
<evidence type="ECO:0000256" key="1">
    <source>
        <dbReference type="ARBA" id="ARBA00023015"/>
    </source>
</evidence>
<reference evidence="6 7" key="1">
    <citation type="submission" date="2014-03" db="EMBL/GenBank/DDBJ databases">
        <title>Draft Genome Sequence of Actibacterium mucosum KCTC 23349, a Marine Alphaproteobacterium with Complex Ionic Requirements Isolated from Mediterranean Seawater at Malvarrosa Beach, Valencia, Spain.</title>
        <authorList>
            <person name="Arahal D.R."/>
            <person name="Shao Z."/>
            <person name="Lai Q."/>
            <person name="Pujalte M.J."/>
        </authorList>
    </citation>
    <scope>NUCLEOTIDE SEQUENCE [LARGE SCALE GENOMIC DNA]</scope>
    <source>
        <strain evidence="6 7">KCTC 23349</strain>
    </source>
</reference>
<keyword evidence="3" id="KW-0804">Transcription</keyword>
<dbReference type="SUPFAM" id="SSF46689">
    <property type="entry name" value="Homeodomain-like"/>
    <property type="match status" value="1"/>
</dbReference>
<comment type="caution">
    <text evidence="6">The sequence shown here is derived from an EMBL/GenBank/DDBJ whole genome shotgun (WGS) entry which is preliminary data.</text>
</comment>
<keyword evidence="7" id="KW-1185">Reference proteome</keyword>
<dbReference type="InterPro" id="IPR011075">
    <property type="entry name" value="TetR_C"/>
</dbReference>
<dbReference type="EMBL" id="JFKE01000007">
    <property type="protein sequence ID" value="KAJ54514.1"/>
    <property type="molecule type" value="Genomic_DNA"/>
</dbReference>
<accession>A0A037ZDG7</accession>
<dbReference type="OrthoDB" id="9779746at2"/>
<dbReference type="PANTHER" id="PTHR47506">
    <property type="entry name" value="TRANSCRIPTIONAL REGULATORY PROTEIN"/>
    <property type="match status" value="1"/>
</dbReference>
<proteinExistence type="predicted"/>
<gene>
    <name evidence="6" type="ORF">ACMU_17555</name>
</gene>
<evidence type="ECO:0000259" key="5">
    <source>
        <dbReference type="PROSITE" id="PS50977"/>
    </source>
</evidence>
<dbReference type="SUPFAM" id="SSF48498">
    <property type="entry name" value="Tetracyclin repressor-like, C-terminal domain"/>
    <property type="match status" value="1"/>
</dbReference>
<protein>
    <recommendedName>
        <fullName evidence="5">HTH tetR-type domain-containing protein</fullName>
    </recommendedName>
</protein>
<dbReference type="AlphaFoldDB" id="A0A037ZDG7"/>
<evidence type="ECO:0000256" key="2">
    <source>
        <dbReference type="ARBA" id="ARBA00023125"/>
    </source>
</evidence>
<organism evidence="6 7">
    <name type="scientific">Actibacterium mucosum KCTC 23349</name>
    <dbReference type="NCBI Taxonomy" id="1454373"/>
    <lineage>
        <taxon>Bacteria</taxon>
        <taxon>Pseudomonadati</taxon>
        <taxon>Pseudomonadota</taxon>
        <taxon>Alphaproteobacteria</taxon>
        <taxon>Rhodobacterales</taxon>
        <taxon>Roseobacteraceae</taxon>
        <taxon>Actibacterium</taxon>
    </lineage>
</organism>
<dbReference type="InterPro" id="IPR009057">
    <property type="entry name" value="Homeodomain-like_sf"/>
</dbReference>
<dbReference type="RefSeq" id="WP_035261307.1">
    <property type="nucleotide sequence ID" value="NZ_JFKE01000007.1"/>
</dbReference>
<evidence type="ECO:0000256" key="4">
    <source>
        <dbReference type="PROSITE-ProRule" id="PRU00335"/>
    </source>
</evidence>
<keyword evidence="2 4" id="KW-0238">DNA-binding</keyword>
<dbReference type="Pfam" id="PF16925">
    <property type="entry name" value="TetR_C_13"/>
    <property type="match status" value="1"/>
</dbReference>
<keyword evidence="1" id="KW-0805">Transcription regulation</keyword>
<sequence>MTRNPPYDRDTALEAAETLFRHKGYHATSLKDLEVALNMRPGSIYAAFKSKENLFLLALDRYARKEQASLACQLEEGQEALQIVQAHIRAIAAEWAAEEFGGCFLVNTLLEVTPEQDTIRDRAQTLAREVQSAFRDTFQHAIDAGELPADTDPAALAQWYQMQVFGLRVLCSMTLNCADIIDAAESVAQSIENKRAA</sequence>
<dbReference type="Pfam" id="PF00440">
    <property type="entry name" value="TetR_N"/>
    <property type="match status" value="1"/>
</dbReference>
<dbReference type="InterPro" id="IPR036271">
    <property type="entry name" value="Tet_transcr_reg_TetR-rel_C_sf"/>
</dbReference>
<dbReference type="Gene3D" id="1.10.357.10">
    <property type="entry name" value="Tetracycline Repressor, domain 2"/>
    <property type="match status" value="1"/>
</dbReference>
<evidence type="ECO:0000256" key="3">
    <source>
        <dbReference type="ARBA" id="ARBA00023163"/>
    </source>
</evidence>
<dbReference type="STRING" id="1454373.ACMU_17555"/>
<name>A0A037ZDG7_9RHOB</name>
<evidence type="ECO:0000313" key="6">
    <source>
        <dbReference type="EMBL" id="KAJ54514.1"/>
    </source>
</evidence>
<evidence type="ECO:0000313" key="7">
    <source>
        <dbReference type="Proteomes" id="UP000026249"/>
    </source>
</evidence>
<feature type="DNA-binding region" description="H-T-H motif" evidence="4">
    <location>
        <begin position="29"/>
        <end position="48"/>
    </location>
</feature>
<dbReference type="GO" id="GO:0003677">
    <property type="term" value="F:DNA binding"/>
    <property type="evidence" value="ECO:0007669"/>
    <property type="project" value="UniProtKB-UniRule"/>
</dbReference>
<dbReference type="InterPro" id="IPR001647">
    <property type="entry name" value="HTH_TetR"/>
</dbReference>